<evidence type="ECO:0000256" key="1">
    <source>
        <dbReference type="SAM" id="MobiDB-lite"/>
    </source>
</evidence>
<name>A0A7G3UAC2_STRT9</name>
<evidence type="ECO:0000313" key="3">
    <source>
        <dbReference type="Proteomes" id="UP000005940"/>
    </source>
</evidence>
<dbReference type="Proteomes" id="UP000005940">
    <property type="component" value="Chromosome"/>
</dbReference>
<feature type="compositionally biased region" description="Gly residues" evidence="1">
    <location>
        <begin position="270"/>
        <end position="280"/>
    </location>
</feature>
<feature type="region of interest" description="Disordered" evidence="1">
    <location>
        <begin position="41"/>
        <end position="164"/>
    </location>
</feature>
<dbReference type="AlphaFoldDB" id="A0A7G3UAC2"/>
<evidence type="ECO:0000313" key="2">
    <source>
        <dbReference type="EMBL" id="QKM66289.1"/>
    </source>
</evidence>
<feature type="compositionally biased region" description="Low complexity" evidence="1">
    <location>
        <begin position="281"/>
        <end position="309"/>
    </location>
</feature>
<organism evidence="2 3">
    <name type="scientific">Streptomyces tsukubensis (strain DSM 42081 / NBRC 108919 / NRRL 18488 / 9993)</name>
    <dbReference type="NCBI Taxonomy" id="1114943"/>
    <lineage>
        <taxon>Bacteria</taxon>
        <taxon>Bacillati</taxon>
        <taxon>Actinomycetota</taxon>
        <taxon>Actinomycetes</taxon>
        <taxon>Kitasatosporales</taxon>
        <taxon>Streptomycetaceae</taxon>
        <taxon>Streptomyces</taxon>
    </lineage>
</organism>
<dbReference type="EMBL" id="CP029159">
    <property type="protein sequence ID" value="QKM66289.1"/>
    <property type="molecule type" value="Genomic_DNA"/>
</dbReference>
<sequence length="506" mass="48580">MASRETTPDGGNAPDTSVRRAAAVAPLAQEPATGLFPTAAAAAAVAATPDAPAPAAAPPAAGETGSSAARPAAAPATGVSTVSGAAAASGTPAATAASTTNPPAPAAAASADPDTRASTATRTGAVSAVRARLATATRAAGPGSGSGTGTGADGTPPGRPKKPLIAAAALGGLVLIAVPFLISETSEPDEKRKTAVAEGPPGSLMDPDGADPGLVPGEERLAAPGSPKGSPARRGTTPAAGGASGAAGGGSSALAPVPGPQEAGAPLPGVAGGTGAGGAAGPATGTNGKKPPATPAGAGNAKPPATTPAKKPPAVPGKKAPATNTPSKSGPAAKPPAPVAATYAHLIGPGCDTPGFAAGGRYDSKGKDRWRGSRGSTTGYGCSGFYFSVPMSDRSSDDSWAQWKFTTGKVTKGVCAVQVYIPNVKNITYVGGNPAYYTVYRAFTQKSSNVLGTFSLNQTAHLGGWVNAGSYRISGGKISVVLGNRGSDSGNRHAAAAPVRVNCTAS</sequence>
<feature type="compositionally biased region" description="Gly residues" evidence="1">
    <location>
        <begin position="242"/>
        <end position="251"/>
    </location>
</feature>
<reference evidence="2 3" key="1">
    <citation type="journal article" date="2012" name="J. Bacteriol.">
        <title>Draft genome of Streptomyces tsukubaensis NRRL 18488, the producer of the clinically important immunosuppressant tacrolimus (FK506).</title>
        <authorList>
            <person name="Barreiro C."/>
            <person name="Prieto C."/>
            <person name="Sola-Landa A."/>
            <person name="Solera E."/>
            <person name="Martinez-Castro M."/>
            <person name="Perez-Redondo R."/>
            <person name="Garcia-Estrada C."/>
            <person name="Aparicio J.F."/>
            <person name="Fernandez-Martinez L.T."/>
            <person name="Santos-Aberturas J."/>
            <person name="Salehi-Najafabadi Z."/>
            <person name="Rodriguez-Garcia A."/>
            <person name="Tauch A."/>
            <person name="Martin J.F."/>
        </authorList>
    </citation>
    <scope>NUCLEOTIDE SEQUENCE [LARGE SCALE GENOMIC DNA]</scope>
    <source>
        <strain evidence="3">DSM 42081 / NBRC 108919 / NRRL 18488 / 9993</strain>
    </source>
</reference>
<proteinExistence type="predicted"/>
<feature type="region of interest" description="Disordered" evidence="1">
    <location>
        <begin position="1"/>
        <end position="25"/>
    </location>
</feature>
<feature type="compositionally biased region" description="Gly residues" evidence="1">
    <location>
        <begin position="142"/>
        <end position="152"/>
    </location>
</feature>
<dbReference type="RefSeq" id="WP_130584783.1">
    <property type="nucleotide sequence ID" value="NZ_CP029159.1"/>
</dbReference>
<feature type="region of interest" description="Disordered" evidence="1">
    <location>
        <begin position="182"/>
        <end position="337"/>
    </location>
</feature>
<protein>
    <submittedName>
        <fullName evidence="2">Uncharacterized protein</fullName>
    </submittedName>
</protein>
<accession>A0A7G3UAC2</accession>
<feature type="compositionally biased region" description="Low complexity" evidence="1">
    <location>
        <begin position="58"/>
        <end position="141"/>
    </location>
</feature>
<gene>
    <name evidence="2" type="ORF">STSU_003025</name>
</gene>
<keyword evidence="3" id="KW-1185">Reference proteome</keyword>
<feature type="compositionally biased region" description="Low complexity" evidence="1">
    <location>
        <begin position="232"/>
        <end position="241"/>
    </location>
</feature>
<feature type="compositionally biased region" description="Low complexity" evidence="1">
    <location>
        <begin position="316"/>
        <end position="332"/>
    </location>
</feature>
<feature type="compositionally biased region" description="Low complexity" evidence="1">
    <location>
        <begin position="41"/>
        <end position="50"/>
    </location>
</feature>